<evidence type="ECO:0000256" key="2">
    <source>
        <dbReference type="SAM" id="SignalP"/>
    </source>
</evidence>
<gene>
    <name evidence="3" type="ORF">GCM10010451_66340</name>
</gene>
<name>A0ABP6HE00_9ACTN</name>
<feature type="signal peptide" evidence="2">
    <location>
        <begin position="1"/>
        <end position="27"/>
    </location>
</feature>
<sequence>MRRVALVVVTMTLIVTGVTAFAGVAVADDGDAGVVDLGGDDEDDVQEERDDVDGALAELEEDVRIQEIEYNESAERLSIVVHNRGDSSETIHAIEVLDPETGGWQWTEIRLRPDETTEIVLEGIPNRNGEPAALVATDSSLDAENVVWVRTGDLPEPETSTTWQTLLLGIGVTTLGTVAVAWSRYHRIGDGPEDMEAEL</sequence>
<keyword evidence="4" id="KW-1185">Reference proteome</keyword>
<accession>A0ABP6HE00</accession>
<dbReference type="Proteomes" id="UP001501866">
    <property type="component" value="Unassembled WGS sequence"/>
</dbReference>
<comment type="caution">
    <text evidence="3">The sequence shown here is derived from an EMBL/GenBank/DDBJ whole genome shotgun (WGS) entry which is preliminary data.</text>
</comment>
<keyword evidence="2" id="KW-0732">Signal</keyword>
<dbReference type="Pfam" id="PF26259">
    <property type="entry name" value="DUF8063"/>
    <property type="match status" value="1"/>
</dbReference>
<protein>
    <submittedName>
        <fullName evidence="3">Uncharacterized protein</fullName>
    </submittedName>
</protein>
<feature type="coiled-coil region" evidence="1">
    <location>
        <begin position="42"/>
        <end position="76"/>
    </location>
</feature>
<evidence type="ECO:0000313" key="4">
    <source>
        <dbReference type="Proteomes" id="UP001501866"/>
    </source>
</evidence>
<proteinExistence type="predicted"/>
<keyword evidence="1" id="KW-0175">Coiled coil</keyword>
<dbReference type="InterPro" id="IPR058376">
    <property type="entry name" value="DUF8063"/>
</dbReference>
<evidence type="ECO:0000256" key="1">
    <source>
        <dbReference type="SAM" id="Coils"/>
    </source>
</evidence>
<organism evidence="3 4">
    <name type="scientific">Streptomyces virens</name>
    <dbReference type="NCBI Taxonomy" id="285572"/>
    <lineage>
        <taxon>Bacteria</taxon>
        <taxon>Bacillati</taxon>
        <taxon>Actinomycetota</taxon>
        <taxon>Actinomycetes</taxon>
        <taxon>Kitasatosporales</taxon>
        <taxon>Streptomycetaceae</taxon>
        <taxon>Streptomyces</taxon>
    </lineage>
</organism>
<reference evidence="4" key="1">
    <citation type="journal article" date="2019" name="Int. J. Syst. Evol. Microbiol.">
        <title>The Global Catalogue of Microorganisms (GCM) 10K type strain sequencing project: providing services to taxonomists for standard genome sequencing and annotation.</title>
        <authorList>
            <consortium name="The Broad Institute Genomics Platform"/>
            <consortium name="The Broad Institute Genome Sequencing Center for Infectious Disease"/>
            <person name="Wu L."/>
            <person name="Ma J."/>
        </authorList>
    </citation>
    <scope>NUCLEOTIDE SEQUENCE [LARGE SCALE GENOMIC DNA]</scope>
    <source>
        <strain evidence="4">JCM 9095</strain>
    </source>
</reference>
<evidence type="ECO:0000313" key="3">
    <source>
        <dbReference type="EMBL" id="GAA2772016.1"/>
    </source>
</evidence>
<dbReference type="EMBL" id="BAAAUH010000100">
    <property type="protein sequence ID" value="GAA2772016.1"/>
    <property type="molecule type" value="Genomic_DNA"/>
</dbReference>
<feature type="chain" id="PRO_5047398610" evidence="2">
    <location>
        <begin position="28"/>
        <end position="199"/>
    </location>
</feature>